<accession>A0AAE3DXY0</accession>
<evidence type="ECO:0000313" key="6">
    <source>
        <dbReference type="Proteomes" id="UP001198242"/>
    </source>
</evidence>
<comment type="similarity">
    <text evidence="2">Belongs to the MurCDEF family. MurT subfamily.</text>
</comment>
<feature type="binding site" evidence="2">
    <location>
        <position position="233"/>
    </location>
    <ligand>
        <name>Zn(2+)</name>
        <dbReference type="ChEBI" id="CHEBI:29105"/>
    </ligand>
</feature>
<proteinExistence type="inferred from homology"/>
<dbReference type="EC" id="6.3.5.13" evidence="2"/>
<dbReference type="InterPro" id="IPR043703">
    <property type="entry name" value="Lipid_II_synth_MurT"/>
</dbReference>
<evidence type="ECO:0000256" key="2">
    <source>
        <dbReference type="HAMAP-Rule" id="MF_02214"/>
    </source>
</evidence>
<dbReference type="GO" id="GO:0140282">
    <property type="term" value="F:carbon-nitrogen ligase activity on lipid II"/>
    <property type="evidence" value="ECO:0007669"/>
    <property type="project" value="UniProtKB-UniRule"/>
</dbReference>
<dbReference type="Gene3D" id="3.40.1190.10">
    <property type="entry name" value="Mur-like, catalytic domain"/>
    <property type="match status" value="1"/>
</dbReference>
<evidence type="ECO:0000259" key="4">
    <source>
        <dbReference type="Pfam" id="PF08353"/>
    </source>
</evidence>
<organism evidence="5 6">
    <name type="scientific">Hominilimicola fabiformis</name>
    <dbReference type="NCBI Taxonomy" id="2885356"/>
    <lineage>
        <taxon>Bacteria</taxon>
        <taxon>Bacillati</taxon>
        <taxon>Bacillota</taxon>
        <taxon>Clostridia</taxon>
        <taxon>Eubacteriales</taxon>
        <taxon>Oscillospiraceae</taxon>
        <taxon>Hominilimicola</taxon>
    </lineage>
</organism>
<dbReference type="PANTHER" id="PTHR23135">
    <property type="entry name" value="MUR LIGASE FAMILY MEMBER"/>
    <property type="match status" value="1"/>
</dbReference>
<keyword evidence="2" id="KW-0862">Zinc</keyword>
<dbReference type="InterPro" id="IPR013564">
    <property type="entry name" value="MurT_C"/>
</dbReference>
<comment type="catalytic activity">
    <reaction evidence="2">
        <text>beta-D-GlcNAc-(1-&gt;4)-Mur2Ac(oyl-L-Ala-gamma-D-Glu-L-Lys-D-Ala-D-Ala)-di-trans,octa-cis-undecaprenyl diphosphate + L-glutamine + ATP + H2O = beta-D-GlcNAc-(1-&gt;4)-Mur2Ac(oyl-L-Ala-D-isoglutaminyl-L-Lys-D-Ala-D-Ala)-di-trans,octa-cis-undecaprenyl diphosphate + L-glutamate + ADP + phosphate + H(+)</text>
        <dbReference type="Rhea" id="RHEA:57928"/>
        <dbReference type="ChEBI" id="CHEBI:15377"/>
        <dbReference type="ChEBI" id="CHEBI:15378"/>
        <dbReference type="ChEBI" id="CHEBI:29985"/>
        <dbReference type="ChEBI" id="CHEBI:30616"/>
        <dbReference type="ChEBI" id="CHEBI:43474"/>
        <dbReference type="ChEBI" id="CHEBI:58359"/>
        <dbReference type="ChEBI" id="CHEBI:60033"/>
        <dbReference type="ChEBI" id="CHEBI:62233"/>
        <dbReference type="ChEBI" id="CHEBI:456216"/>
        <dbReference type="EC" id="6.3.5.13"/>
    </reaction>
</comment>
<dbReference type="AlphaFoldDB" id="A0AAE3DXY0"/>
<sequence>MRKLLAIWLGKILTIVGKTVGKKSSSSPGAYALKICPDLVKGLEKCVSNGIIVTCGTNGKTTTNNLMASALEAKGYKVICNKLGANMLSGIATTVLQEMSIFGKLKADYACLEIDEAYTPIVFDYVKPDVMVITNLFRDQLDRYGEIDITSDIIKRAIKKVPNLKLVLNGDDPLCVQFGREENVKAYYYGISEKVLPQLDDTKEGRFCPVCGEEQKYNYYHYSQLGDFYCPSCGFKRPEIDFEVKNVSLDTPMKFTINNQPMVINYKGFYNIYNLIAVYGALNVLGEKTDDFAKLLTGYKPQIGRMQEYKFNKPVILSLSKNPAGFNQAIATVNTDKRKKDVIIAINDKANDGRDVSWLWDVDFDKIADENLNTLTTTGIRVYDISLRFKYSDIKVDRMTQDMADAITKCLEMDSEVVYVLVNYTALYSTEAVLKKLGGEA</sequence>
<comment type="subunit">
    <text evidence="2">Forms a heterodimer with GatD.</text>
</comment>
<evidence type="ECO:0000259" key="3">
    <source>
        <dbReference type="Pfam" id="PF08245"/>
    </source>
</evidence>
<gene>
    <name evidence="2" type="primary">murT</name>
    <name evidence="5" type="ORF">LKE05_03995</name>
</gene>
<dbReference type="Pfam" id="PF08353">
    <property type="entry name" value="MurT_C"/>
    <property type="match status" value="1"/>
</dbReference>
<feature type="binding site" evidence="2">
    <location>
        <position position="211"/>
    </location>
    <ligand>
        <name>Zn(2+)</name>
        <dbReference type="ChEBI" id="CHEBI:29105"/>
    </ligand>
</feature>
<keyword evidence="2" id="KW-0067">ATP-binding</keyword>
<comment type="function">
    <text evidence="2">The lipid II isoglutaminyl synthase complex catalyzes the formation of alpha-D-isoglutamine in the cell wall lipid II stem peptide. The MurT subunit catalyzes the ATP-dependent amidation of D-glutamate residue of lipid II, converting it to an isoglutamine residue.</text>
</comment>
<dbReference type="RefSeq" id="WP_349164617.1">
    <property type="nucleotide sequence ID" value="NZ_JBBNHX010000090.1"/>
</dbReference>
<evidence type="ECO:0000256" key="1">
    <source>
        <dbReference type="ARBA" id="ARBA00004752"/>
    </source>
</evidence>
<feature type="domain" description="Lipid II isoglutaminyl synthase (glutamine-hydrolyzing) subunit MurT C-terminal" evidence="4">
    <location>
        <begin position="319"/>
        <end position="427"/>
    </location>
</feature>
<dbReference type="GO" id="GO:0071555">
    <property type="term" value="P:cell wall organization"/>
    <property type="evidence" value="ECO:0007669"/>
    <property type="project" value="UniProtKB-KW"/>
</dbReference>
<feature type="active site" evidence="2">
    <location>
        <position position="355"/>
    </location>
</feature>
<keyword evidence="6" id="KW-1185">Reference proteome</keyword>
<dbReference type="GO" id="GO:0008270">
    <property type="term" value="F:zinc ion binding"/>
    <property type="evidence" value="ECO:0007669"/>
    <property type="project" value="UniProtKB-UniRule"/>
</dbReference>
<keyword evidence="2" id="KW-0573">Peptidoglycan synthesis</keyword>
<feature type="domain" description="Mur ligase central" evidence="3">
    <location>
        <begin position="56"/>
        <end position="195"/>
    </location>
</feature>
<keyword evidence="2" id="KW-0133">Cell shape</keyword>
<dbReference type="InterPro" id="IPR036565">
    <property type="entry name" value="Mur-like_cat_sf"/>
</dbReference>
<comment type="pathway">
    <text evidence="1 2">Cell wall biogenesis; peptidoglycan biosynthesis.</text>
</comment>
<feature type="binding site" evidence="2">
    <location>
        <position position="208"/>
    </location>
    <ligand>
        <name>Zn(2+)</name>
        <dbReference type="ChEBI" id="CHEBI:29105"/>
    </ligand>
</feature>
<dbReference type="PANTHER" id="PTHR23135:SF7">
    <property type="entry name" value="LIPID II ISOGLUTAMINYL SYNTHASE (GLUTAMINE-HYDROLYZING) SUBUNIT MURT"/>
    <property type="match status" value="1"/>
</dbReference>
<comment type="catalytic activity">
    <reaction evidence="2">
        <text>beta-D-GlcNAc-(1-&gt;4)-Mur2Ac(oyl-L-Ala-gamma-D-O-P-Glu-L-Lys-D-Ala-D-Ala)-di-trans,octa-cis-undecaprenyl diphosphate + NH4(+) = beta-D-GlcNAc-(1-&gt;4)-Mur2Ac(oyl-L-Ala-D-isoglutaminyl-L-Lys-D-Ala-D-Ala)-di-trans,octa-cis-undecaprenyl diphosphate + phosphate + H(+)</text>
        <dbReference type="Rhea" id="RHEA:57932"/>
        <dbReference type="ChEBI" id="CHEBI:15378"/>
        <dbReference type="ChEBI" id="CHEBI:28938"/>
        <dbReference type="ChEBI" id="CHEBI:43474"/>
        <dbReference type="ChEBI" id="CHEBI:62233"/>
        <dbReference type="ChEBI" id="CHEBI:143132"/>
    </reaction>
</comment>
<dbReference type="InterPro" id="IPR013221">
    <property type="entry name" value="Mur_ligase_cen"/>
</dbReference>
<dbReference type="Proteomes" id="UP001198242">
    <property type="component" value="Unassembled WGS sequence"/>
</dbReference>
<keyword evidence="2" id="KW-0961">Cell wall biogenesis/degradation</keyword>
<dbReference type="GO" id="GO:0016881">
    <property type="term" value="F:acid-amino acid ligase activity"/>
    <property type="evidence" value="ECO:0007669"/>
    <property type="project" value="InterPro"/>
</dbReference>
<comment type="caution">
    <text evidence="5">The sequence shown here is derived from an EMBL/GenBank/DDBJ whole genome shotgun (WGS) entry which is preliminary data.</text>
</comment>
<comment type="catalytic activity">
    <reaction evidence="2">
        <text>beta-D-GlcNAc-(1-&gt;4)-Mur2Ac(oyl-L-Ala-gamma-D-Glu-L-Lys-D-Ala-D-Ala)-di-trans,octa-cis-undecaprenyl diphosphate + ATP = beta-D-GlcNAc-(1-&gt;4)-Mur2Ac(oyl-L-Ala-gamma-D-O-P-Glu-L-Lys-D-Ala-D-Ala)-di-trans,octa-cis-undecaprenyl diphosphate + ADP</text>
        <dbReference type="Rhea" id="RHEA:59488"/>
        <dbReference type="ChEBI" id="CHEBI:30616"/>
        <dbReference type="ChEBI" id="CHEBI:60033"/>
        <dbReference type="ChEBI" id="CHEBI:143132"/>
        <dbReference type="ChEBI" id="CHEBI:456216"/>
    </reaction>
</comment>
<dbReference type="SUPFAM" id="SSF53623">
    <property type="entry name" value="MurD-like peptide ligases, catalytic domain"/>
    <property type="match status" value="1"/>
</dbReference>
<protein>
    <recommendedName>
        <fullName evidence="2">Lipid II isoglutaminyl synthase (glutamine-hydrolyzing) subunit MurT</fullName>
        <ecNumber evidence="2">6.3.5.13</ecNumber>
    </recommendedName>
</protein>
<feature type="binding site" evidence="2">
    <location>
        <position position="230"/>
    </location>
    <ligand>
        <name>Zn(2+)</name>
        <dbReference type="ChEBI" id="CHEBI:29105"/>
    </ligand>
</feature>
<keyword evidence="2" id="KW-0479">Metal-binding</keyword>
<evidence type="ECO:0000313" key="5">
    <source>
        <dbReference type="EMBL" id="MCC2209958.1"/>
    </source>
</evidence>
<dbReference type="GO" id="GO:0009252">
    <property type="term" value="P:peptidoglycan biosynthetic process"/>
    <property type="evidence" value="ECO:0007669"/>
    <property type="project" value="UniProtKB-UniRule"/>
</dbReference>
<dbReference type="GO" id="GO:0005524">
    <property type="term" value="F:ATP binding"/>
    <property type="evidence" value="ECO:0007669"/>
    <property type="project" value="UniProtKB-UniRule"/>
</dbReference>
<keyword evidence="2" id="KW-0547">Nucleotide-binding</keyword>
<dbReference type="GO" id="GO:0008360">
    <property type="term" value="P:regulation of cell shape"/>
    <property type="evidence" value="ECO:0007669"/>
    <property type="project" value="UniProtKB-KW"/>
</dbReference>
<keyword evidence="2 5" id="KW-0436">Ligase</keyword>
<reference evidence="5 6" key="1">
    <citation type="submission" date="2021-10" db="EMBL/GenBank/DDBJ databases">
        <title>Anaerobic single-cell dispensing facilitates the cultivation of human gut bacteria.</title>
        <authorList>
            <person name="Afrizal A."/>
        </authorList>
    </citation>
    <scope>NUCLEOTIDE SEQUENCE [LARGE SCALE GENOMIC DNA]</scope>
    <source>
        <strain evidence="5 6">CLA-AA-H232</strain>
    </source>
</reference>
<name>A0AAE3DXY0_9FIRM</name>
<dbReference type="Pfam" id="PF08245">
    <property type="entry name" value="Mur_ligase_M"/>
    <property type="match status" value="1"/>
</dbReference>
<dbReference type="HAMAP" id="MF_02214">
    <property type="entry name" value="Lipid_II_synth_MurT"/>
    <property type="match status" value="1"/>
</dbReference>
<dbReference type="EMBL" id="JAJEQM010000003">
    <property type="protein sequence ID" value="MCC2209958.1"/>
    <property type="molecule type" value="Genomic_DNA"/>
</dbReference>